<evidence type="ECO:0000256" key="1">
    <source>
        <dbReference type="SAM" id="MobiDB-lite"/>
    </source>
</evidence>
<dbReference type="AlphaFoldDB" id="A0A5Q6S4T5"/>
<dbReference type="OrthoDB" id="4555106at2"/>
<sequence length="111" mass="11753">MSAGVLLVTTLPAIVVLLVVVAAVETVVSRRRRRAGDETARTPVAAAGFDAFTGVVAPGSQDALEHRASQRVRRSDDADGTPPWGRVDLERGVVRLRVSGLPDRDRSAPAD</sequence>
<reference evidence="2 3" key="1">
    <citation type="submission" date="2019-09" db="EMBL/GenBank/DDBJ databases">
        <title>Mumia zhuanghuii sp. nov. isolated from the intestinal contents of plateau pika (Ochotona curzoniae) in the Qinghai-Tibet plateau of China.</title>
        <authorList>
            <person name="Tian Z."/>
        </authorList>
    </citation>
    <scope>NUCLEOTIDE SEQUENCE [LARGE SCALE GENOMIC DNA]</scope>
    <source>
        <strain evidence="3">350</strain>
    </source>
</reference>
<accession>A0A5Q6S4T5</accession>
<dbReference type="EMBL" id="VDFQ02000001">
    <property type="protein sequence ID" value="KAA1425270.1"/>
    <property type="molecule type" value="Genomic_DNA"/>
</dbReference>
<dbReference type="InterPro" id="IPR045684">
    <property type="entry name" value="DUF6191"/>
</dbReference>
<dbReference type="Proteomes" id="UP000307768">
    <property type="component" value="Unassembled WGS sequence"/>
</dbReference>
<dbReference type="Pfam" id="PF19690">
    <property type="entry name" value="DUF6191"/>
    <property type="match status" value="1"/>
</dbReference>
<feature type="compositionally biased region" description="Basic and acidic residues" evidence="1">
    <location>
        <begin position="63"/>
        <end position="77"/>
    </location>
</feature>
<organism evidence="2 3">
    <name type="scientific">Mumia zhuanghuii</name>
    <dbReference type="NCBI Taxonomy" id="2585211"/>
    <lineage>
        <taxon>Bacteria</taxon>
        <taxon>Bacillati</taxon>
        <taxon>Actinomycetota</taxon>
        <taxon>Actinomycetes</taxon>
        <taxon>Propionibacteriales</taxon>
        <taxon>Nocardioidaceae</taxon>
        <taxon>Mumia</taxon>
    </lineage>
</organism>
<evidence type="ECO:0000313" key="2">
    <source>
        <dbReference type="EMBL" id="KAA1425270.1"/>
    </source>
</evidence>
<proteinExistence type="predicted"/>
<evidence type="ECO:0000313" key="3">
    <source>
        <dbReference type="Proteomes" id="UP000307768"/>
    </source>
</evidence>
<name>A0A5Q6S4T5_9ACTN</name>
<feature type="region of interest" description="Disordered" evidence="1">
    <location>
        <begin position="63"/>
        <end position="86"/>
    </location>
</feature>
<protein>
    <submittedName>
        <fullName evidence="2">Uncharacterized protein</fullName>
    </submittedName>
</protein>
<dbReference type="RefSeq" id="WP_149768445.1">
    <property type="nucleotide sequence ID" value="NZ_VDFQ02000001.1"/>
</dbReference>
<comment type="caution">
    <text evidence="2">The sequence shown here is derived from an EMBL/GenBank/DDBJ whole genome shotgun (WGS) entry which is preliminary data.</text>
</comment>
<gene>
    <name evidence="2" type="ORF">FE697_005230</name>
</gene>